<dbReference type="PANTHER" id="PTHR43464">
    <property type="entry name" value="METHYLTRANSFERASE"/>
    <property type="match status" value="1"/>
</dbReference>
<evidence type="ECO:0000313" key="7">
    <source>
        <dbReference type="Proteomes" id="UP000313359"/>
    </source>
</evidence>
<dbReference type="STRING" id="1328759.A0A5C2SQE9"/>
<feature type="domain" description="Methyltransferase" evidence="5">
    <location>
        <begin position="94"/>
        <end position="198"/>
    </location>
</feature>
<evidence type="ECO:0000256" key="3">
    <source>
        <dbReference type="ARBA" id="ARBA00022691"/>
    </source>
</evidence>
<keyword evidence="4" id="KW-0732">Signal</keyword>
<evidence type="ECO:0000256" key="2">
    <source>
        <dbReference type="ARBA" id="ARBA00022679"/>
    </source>
</evidence>
<organism evidence="6 7">
    <name type="scientific">Lentinus tigrinus ALCF2SS1-6</name>
    <dbReference type="NCBI Taxonomy" id="1328759"/>
    <lineage>
        <taxon>Eukaryota</taxon>
        <taxon>Fungi</taxon>
        <taxon>Dikarya</taxon>
        <taxon>Basidiomycota</taxon>
        <taxon>Agaricomycotina</taxon>
        <taxon>Agaricomycetes</taxon>
        <taxon>Polyporales</taxon>
        <taxon>Polyporaceae</taxon>
        <taxon>Lentinus</taxon>
    </lineage>
</organism>
<reference evidence="6" key="1">
    <citation type="journal article" date="2018" name="Genome Biol. Evol.">
        <title>Genomics and development of Lentinus tigrinus, a white-rot wood-decaying mushroom with dimorphic fruiting bodies.</title>
        <authorList>
            <person name="Wu B."/>
            <person name="Xu Z."/>
            <person name="Knudson A."/>
            <person name="Carlson A."/>
            <person name="Chen N."/>
            <person name="Kovaka S."/>
            <person name="LaButti K."/>
            <person name="Lipzen A."/>
            <person name="Pennachio C."/>
            <person name="Riley R."/>
            <person name="Schakwitz W."/>
            <person name="Umezawa K."/>
            <person name="Ohm R.A."/>
            <person name="Grigoriev I.V."/>
            <person name="Nagy L.G."/>
            <person name="Gibbons J."/>
            <person name="Hibbett D."/>
        </authorList>
    </citation>
    <scope>NUCLEOTIDE SEQUENCE [LARGE SCALE GENOMIC DNA]</scope>
    <source>
        <strain evidence="6">ALCF2SS1-6</strain>
    </source>
</reference>
<keyword evidence="2 6" id="KW-0808">Transferase</keyword>
<accession>A0A5C2SQE9</accession>
<keyword evidence="1 6" id="KW-0489">Methyltransferase</keyword>
<feature type="chain" id="PRO_5022732911" evidence="4">
    <location>
        <begin position="28"/>
        <end position="335"/>
    </location>
</feature>
<protein>
    <submittedName>
        <fullName evidence="6">S-adenosyl-L-methionine-dependent methyltransferase</fullName>
    </submittedName>
</protein>
<dbReference type="AlphaFoldDB" id="A0A5C2SQE9"/>
<dbReference type="Pfam" id="PF13649">
    <property type="entry name" value="Methyltransf_25"/>
    <property type="match status" value="1"/>
</dbReference>
<keyword evidence="7" id="KW-1185">Reference proteome</keyword>
<sequence length="335" mass="36867">MPSSQQRTPTNKQARVWILILTASVHAASDKEQILTSVSTMSTSNPKQLNAATAHWYNTNPDLEDGRLRAHRVEFEVMLRTILARLPDRPGLKILDIGGATGPYTFALAGRGHTVTLVDLSSGLLDLARTRAAALPLTSRPARILQGDATALSSIPELADERETFDAVLLLGPLYHIMSEPLRNAAIRDAWSMVRADGGGVLFCAFVSRWAHYRALAMTDPTRLAAKREFYAQHARDGDYVRLDESAVPYHAMHHETPAEMPRILQRLTGVPAQSVKMIGTEGLLAGGLDKLVNELQEVEFEAWVEKSLEVGTDEHGWLLADHIVGIVSKPYIAR</sequence>
<dbReference type="SUPFAM" id="SSF53335">
    <property type="entry name" value="S-adenosyl-L-methionine-dependent methyltransferases"/>
    <property type="match status" value="1"/>
</dbReference>
<dbReference type="CDD" id="cd02440">
    <property type="entry name" value="AdoMet_MTases"/>
    <property type="match status" value="1"/>
</dbReference>
<evidence type="ECO:0000313" key="6">
    <source>
        <dbReference type="EMBL" id="RPD65319.1"/>
    </source>
</evidence>
<dbReference type="InterPro" id="IPR041698">
    <property type="entry name" value="Methyltransf_25"/>
</dbReference>
<evidence type="ECO:0000259" key="5">
    <source>
        <dbReference type="Pfam" id="PF13649"/>
    </source>
</evidence>
<dbReference type="Gene3D" id="3.40.50.150">
    <property type="entry name" value="Vaccinia Virus protein VP39"/>
    <property type="match status" value="1"/>
</dbReference>
<feature type="signal peptide" evidence="4">
    <location>
        <begin position="1"/>
        <end position="27"/>
    </location>
</feature>
<keyword evidence="3" id="KW-0949">S-adenosyl-L-methionine</keyword>
<name>A0A5C2SQE9_9APHY</name>
<dbReference type="InterPro" id="IPR029063">
    <property type="entry name" value="SAM-dependent_MTases_sf"/>
</dbReference>
<evidence type="ECO:0000256" key="1">
    <source>
        <dbReference type="ARBA" id="ARBA00022603"/>
    </source>
</evidence>
<gene>
    <name evidence="6" type="ORF">L227DRAFT_208146</name>
</gene>
<evidence type="ECO:0000256" key="4">
    <source>
        <dbReference type="SAM" id="SignalP"/>
    </source>
</evidence>
<dbReference type="PANTHER" id="PTHR43464:SF19">
    <property type="entry name" value="UBIQUINONE BIOSYNTHESIS O-METHYLTRANSFERASE, MITOCHONDRIAL"/>
    <property type="match status" value="1"/>
</dbReference>
<proteinExistence type="predicted"/>
<dbReference type="OrthoDB" id="3436015at2759"/>
<dbReference type="Proteomes" id="UP000313359">
    <property type="component" value="Unassembled WGS sequence"/>
</dbReference>
<dbReference type="GO" id="GO:0032259">
    <property type="term" value="P:methylation"/>
    <property type="evidence" value="ECO:0007669"/>
    <property type="project" value="UniProtKB-KW"/>
</dbReference>
<dbReference type="GO" id="GO:0008168">
    <property type="term" value="F:methyltransferase activity"/>
    <property type="evidence" value="ECO:0007669"/>
    <property type="project" value="UniProtKB-KW"/>
</dbReference>
<dbReference type="EMBL" id="ML122252">
    <property type="protein sequence ID" value="RPD65319.1"/>
    <property type="molecule type" value="Genomic_DNA"/>
</dbReference>